<accession>A0A1F5HRT5</accession>
<evidence type="ECO:0000313" key="3">
    <source>
        <dbReference type="Proteomes" id="UP000178845"/>
    </source>
</evidence>
<evidence type="ECO:0000256" key="1">
    <source>
        <dbReference type="SAM" id="Phobius"/>
    </source>
</evidence>
<feature type="transmembrane region" description="Helical" evidence="1">
    <location>
        <begin position="16"/>
        <end position="39"/>
    </location>
</feature>
<dbReference type="AlphaFoldDB" id="A0A1F5HRT5"/>
<reference evidence="2 3" key="1">
    <citation type="journal article" date="2016" name="Nat. Commun.">
        <title>Thousands of microbial genomes shed light on interconnected biogeochemical processes in an aquifer system.</title>
        <authorList>
            <person name="Anantharaman K."/>
            <person name="Brown C.T."/>
            <person name="Hug L.A."/>
            <person name="Sharon I."/>
            <person name="Castelle C.J."/>
            <person name="Probst A.J."/>
            <person name="Thomas B.C."/>
            <person name="Singh A."/>
            <person name="Wilkins M.J."/>
            <person name="Karaoz U."/>
            <person name="Brodie E.L."/>
            <person name="Williams K.H."/>
            <person name="Hubbard S.S."/>
            <person name="Banfield J.F."/>
        </authorList>
    </citation>
    <scope>NUCLEOTIDE SEQUENCE [LARGE SCALE GENOMIC DNA]</scope>
</reference>
<protein>
    <submittedName>
        <fullName evidence="2">Uncharacterized protein</fullName>
    </submittedName>
</protein>
<keyword evidence="1" id="KW-1133">Transmembrane helix</keyword>
<sequence>MPIEQSSFAFASSVNVVFFLKLFFILFVIFYTFFAFMLFKQIQLVTKEFYTPVMPFLKFIGIVNFGISLALIFLVMGLF</sequence>
<dbReference type="EMBL" id="MFBW01000041">
    <property type="protein sequence ID" value="OGE06847.1"/>
    <property type="molecule type" value="Genomic_DNA"/>
</dbReference>
<dbReference type="Proteomes" id="UP000178845">
    <property type="component" value="Unassembled WGS sequence"/>
</dbReference>
<name>A0A1F5HRT5_9BACT</name>
<keyword evidence="1" id="KW-0812">Transmembrane</keyword>
<comment type="caution">
    <text evidence="2">The sequence shown here is derived from an EMBL/GenBank/DDBJ whole genome shotgun (WGS) entry which is preliminary data.</text>
</comment>
<dbReference type="InterPro" id="IPR043716">
    <property type="entry name" value="DUF5657"/>
</dbReference>
<feature type="transmembrane region" description="Helical" evidence="1">
    <location>
        <begin position="59"/>
        <end position="78"/>
    </location>
</feature>
<gene>
    <name evidence="2" type="ORF">A3I53_01190</name>
</gene>
<proteinExistence type="predicted"/>
<evidence type="ECO:0000313" key="2">
    <source>
        <dbReference type="EMBL" id="OGE06847.1"/>
    </source>
</evidence>
<keyword evidence="1" id="KW-0472">Membrane</keyword>
<organism evidence="2 3">
    <name type="scientific">Candidatus Curtissbacteria bacterium RIFCSPLOWO2_02_FULL_40_13b</name>
    <dbReference type="NCBI Taxonomy" id="1797733"/>
    <lineage>
        <taxon>Bacteria</taxon>
        <taxon>Candidatus Curtissiibacteriota</taxon>
    </lineage>
</organism>
<dbReference type="Pfam" id="PF18901">
    <property type="entry name" value="DUF5657"/>
    <property type="match status" value="1"/>
</dbReference>